<evidence type="ECO:0000313" key="2">
    <source>
        <dbReference type="Proteomes" id="UP001164539"/>
    </source>
</evidence>
<gene>
    <name evidence="1" type="ORF">OWV82_019269</name>
</gene>
<dbReference type="Proteomes" id="UP001164539">
    <property type="component" value="Chromosome 10"/>
</dbReference>
<comment type="caution">
    <text evidence="1">The sequence shown here is derived from an EMBL/GenBank/DDBJ whole genome shotgun (WGS) entry which is preliminary data.</text>
</comment>
<sequence length="272" mass="30842">MSSDPESLLANDSVNVAETPGIRFKPNDEHLVDYLARKVYGCTSGTPTTILQLIKEVDIYQHEPSQLSDFASDFGDNPNMYFFTTLEMENQNGTNVNRFASGGFWENTENRSYVKDRNGKVIAAKTPFVYYKNDQNSGKPVETHWLMNEYMLVEKQSTEDIKMLAPLTLCVVSIVDNKRRRCEIEDERHENKNNQCPGPETAEGSSQKRHRPCSDLPEICQNVVSTPVDQNQDHKSSSNPPANIYPSMNPDDDDPIRYLGYLFSNDHESDCG</sequence>
<evidence type="ECO:0000313" key="1">
    <source>
        <dbReference type="EMBL" id="KAJ4709486.1"/>
    </source>
</evidence>
<organism evidence="1 2">
    <name type="scientific">Melia azedarach</name>
    <name type="common">Chinaberry tree</name>
    <dbReference type="NCBI Taxonomy" id="155640"/>
    <lineage>
        <taxon>Eukaryota</taxon>
        <taxon>Viridiplantae</taxon>
        <taxon>Streptophyta</taxon>
        <taxon>Embryophyta</taxon>
        <taxon>Tracheophyta</taxon>
        <taxon>Spermatophyta</taxon>
        <taxon>Magnoliopsida</taxon>
        <taxon>eudicotyledons</taxon>
        <taxon>Gunneridae</taxon>
        <taxon>Pentapetalae</taxon>
        <taxon>rosids</taxon>
        <taxon>malvids</taxon>
        <taxon>Sapindales</taxon>
        <taxon>Meliaceae</taxon>
        <taxon>Melia</taxon>
    </lineage>
</organism>
<protein>
    <submittedName>
        <fullName evidence="1">NAC domain protein</fullName>
    </submittedName>
</protein>
<proteinExistence type="predicted"/>
<accession>A0ACC1XED0</accession>
<name>A0ACC1XED0_MELAZ</name>
<dbReference type="EMBL" id="CM051403">
    <property type="protein sequence ID" value="KAJ4709486.1"/>
    <property type="molecule type" value="Genomic_DNA"/>
</dbReference>
<keyword evidence="2" id="KW-1185">Reference proteome</keyword>
<reference evidence="1 2" key="1">
    <citation type="journal article" date="2023" name="Science">
        <title>Complex scaffold remodeling in plant triterpene biosynthesis.</title>
        <authorList>
            <person name="De La Pena R."/>
            <person name="Hodgson H."/>
            <person name="Liu J.C."/>
            <person name="Stephenson M.J."/>
            <person name="Martin A.C."/>
            <person name="Owen C."/>
            <person name="Harkess A."/>
            <person name="Leebens-Mack J."/>
            <person name="Jimenez L.E."/>
            <person name="Osbourn A."/>
            <person name="Sattely E.S."/>
        </authorList>
    </citation>
    <scope>NUCLEOTIDE SEQUENCE [LARGE SCALE GENOMIC DNA]</scope>
    <source>
        <strain evidence="2">cv. JPN11</strain>
        <tissue evidence="1">Leaf</tissue>
    </source>
</reference>